<sequence>MIRLTQTLLLLALLCTCGPASSNATEPIPPSETAATTPPWLNPDGTTIATRFVPPAGFVREEYPANGFGTYLQLLPLKKHGTAVHLYNGEPKNNQSAHAAVLDVSVGKRDLQQCADAIMRLRADYLLGQERYADIHFNFVSGFNAEYTRWRRGERIKVSGNKVSWVQGPGATPGNTAYRKYLTMVFSYAGTASLVHELTPKENNAIEAGDVLIKGGSPGHAVIVVDKAVHPATGEIMVLLAQSYMPAQDIHVLVNPGRPDGNPWYSVNDFGKTIRTAEYIFREGALHTW</sequence>
<keyword evidence="1" id="KW-0732">Signal</keyword>
<dbReference type="RefSeq" id="WP_147929503.1">
    <property type="nucleotide sequence ID" value="NZ_VOXD01000004.1"/>
</dbReference>
<evidence type="ECO:0008006" key="4">
    <source>
        <dbReference type="Google" id="ProtNLM"/>
    </source>
</evidence>
<organism evidence="2 3">
    <name type="scientific">Neolewinella aurantiaca</name>
    <dbReference type="NCBI Taxonomy" id="2602767"/>
    <lineage>
        <taxon>Bacteria</taxon>
        <taxon>Pseudomonadati</taxon>
        <taxon>Bacteroidota</taxon>
        <taxon>Saprospiria</taxon>
        <taxon>Saprospirales</taxon>
        <taxon>Lewinellaceae</taxon>
        <taxon>Neolewinella</taxon>
    </lineage>
</organism>
<feature type="chain" id="PRO_5023003829" description="DUF4846 domain-containing protein" evidence="1">
    <location>
        <begin position="25"/>
        <end position="289"/>
    </location>
</feature>
<accession>A0A5C7G091</accession>
<gene>
    <name evidence="2" type="ORF">FUA23_04380</name>
</gene>
<keyword evidence="3" id="KW-1185">Reference proteome</keyword>
<dbReference type="Proteomes" id="UP000321907">
    <property type="component" value="Unassembled WGS sequence"/>
</dbReference>
<name>A0A5C7G091_9BACT</name>
<dbReference type="OrthoDB" id="5511471at2"/>
<evidence type="ECO:0000313" key="2">
    <source>
        <dbReference type="EMBL" id="TXF91046.1"/>
    </source>
</evidence>
<comment type="caution">
    <text evidence="2">The sequence shown here is derived from an EMBL/GenBank/DDBJ whole genome shotgun (WGS) entry which is preliminary data.</text>
</comment>
<dbReference type="InterPro" id="IPR032315">
    <property type="entry name" value="DUF4846"/>
</dbReference>
<dbReference type="Pfam" id="PF16138">
    <property type="entry name" value="DUF4846"/>
    <property type="match status" value="1"/>
</dbReference>
<proteinExistence type="predicted"/>
<dbReference type="AlphaFoldDB" id="A0A5C7G091"/>
<dbReference type="EMBL" id="VOXD01000004">
    <property type="protein sequence ID" value="TXF91046.1"/>
    <property type="molecule type" value="Genomic_DNA"/>
</dbReference>
<evidence type="ECO:0000313" key="3">
    <source>
        <dbReference type="Proteomes" id="UP000321907"/>
    </source>
</evidence>
<evidence type="ECO:0000256" key="1">
    <source>
        <dbReference type="SAM" id="SignalP"/>
    </source>
</evidence>
<reference evidence="2 3" key="1">
    <citation type="submission" date="2019-08" db="EMBL/GenBank/DDBJ databases">
        <title>Lewinella sp. strain SSH13 Genome sequencing and assembly.</title>
        <authorList>
            <person name="Kim I."/>
        </authorList>
    </citation>
    <scope>NUCLEOTIDE SEQUENCE [LARGE SCALE GENOMIC DNA]</scope>
    <source>
        <strain evidence="2 3">SSH13</strain>
    </source>
</reference>
<feature type="signal peptide" evidence="1">
    <location>
        <begin position="1"/>
        <end position="24"/>
    </location>
</feature>
<protein>
    <recommendedName>
        <fullName evidence="4">DUF4846 domain-containing protein</fullName>
    </recommendedName>
</protein>